<dbReference type="Proteomes" id="UP000179807">
    <property type="component" value="Unassembled WGS sequence"/>
</dbReference>
<sequence>MNMNFNYKNTSSDEVNHKKMIPYLFQNSQQHEYLNVENNIPQDILYQIKAHLSDISSSVGKSISGQKKCLYELFHIFNNFSPLPYLDFIIDSNFISDCINIVGRASDQINSCYAAAVLCRMACGSPEYLMKITCSEFYEAFNYHLKTYKNEQILYCLITISNLILKDPTLSLMFKKFEINLIIQILPRINTRNNKDEELIRYNFAVLNFLENYSKNNLDQNVWKEIFYSLKFVIKNPIFHELVSTILTNLIVFNNFIIDAFLESGLSQFVFDKMFDYHNLFIFYIYFLFNFPESAKIHLWVPIDAFLTFSAQNDLSLSDIRLIFYVFHNFIIFDSSLCLSEQLIHTAVRFFLDINDFDYVTKKTIVYFLCTYTKISAKPILSQIPVNDFVIAVGDIVEDYHDIDFFQTVISAMNEIFLYFTIETPDELHQIMNSDCIKSIQNLILQDNLDVNDKRFFEFFPLIVKQ</sequence>
<dbReference type="InterPro" id="IPR016024">
    <property type="entry name" value="ARM-type_fold"/>
</dbReference>
<accession>A0A1J4L2I2</accession>
<gene>
    <name evidence="1" type="ORF">TRFO_12427</name>
</gene>
<dbReference type="GeneID" id="94831339"/>
<proteinExistence type="predicted"/>
<organism evidence="1 2">
    <name type="scientific">Tritrichomonas foetus</name>
    <dbReference type="NCBI Taxonomy" id="1144522"/>
    <lineage>
        <taxon>Eukaryota</taxon>
        <taxon>Metamonada</taxon>
        <taxon>Parabasalia</taxon>
        <taxon>Tritrichomonadida</taxon>
        <taxon>Tritrichomonadidae</taxon>
        <taxon>Tritrichomonas</taxon>
    </lineage>
</organism>
<comment type="caution">
    <text evidence="1">The sequence shown here is derived from an EMBL/GenBank/DDBJ whole genome shotgun (WGS) entry which is preliminary data.</text>
</comment>
<evidence type="ECO:0000313" key="1">
    <source>
        <dbReference type="EMBL" id="OHT17296.1"/>
    </source>
</evidence>
<dbReference type="AlphaFoldDB" id="A0A1J4L2I2"/>
<protein>
    <submittedName>
        <fullName evidence="1">Uncharacterized protein</fullName>
    </submittedName>
</protein>
<dbReference type="SUPFAM" id="SSF48371">
    <property type="entry name" value="ARM repeat"/>
    <property type="match status" value="1"/>
</dbReference>
<dbReference type="VEuPathDB" id="TrichDB:TRFO_12427"/>
<evidence type="ECO:0000313" key="2">
    <source>
        <dbReference type="Proteomes" id="UP000179807"/>
    </source>
</evidence>
<name>A0A1J4L2I2_9EUKA</name>
<dbReference type="RefSeq" id="XP_068370432.1">
    <property type="nucleotide sequence ID" value="XM_068496635.1"/>
</dbReference>
<reference evidence="1" key="1">
    <citation type="submission" date="2016-10" db="EMBL/GenBank/DDBJ databases">
        <authorList>
            <person name="Benchimol M."/>
            <person name="Almeida L.G."/>
            <person name="Vasconcelos A.T."/>
            <person name="Perreira-Neves A."/>
            <person name="Rosa I.A."/>
            <person name="Tasca T."/>
            <person name="Bogo M.R."/>
            <person name="de Souza W."/>
        </authorList>
    </citation>
    <scope>NUCLEOTIDE SEQUENCE [LARGE SCALE GENOMIC DNA]</scope>
    <source>
        <strain evidence="1">K</strain>
    </source>
</reference>
<dbReference type="EMBL" id="MLAK01000014">
    <property type="protein sequence ID" value="OHT17296.1"/>
    <property type="molecule type" value="Genomic_DNA"/>
</dbReference>
<keyword evidence="2" id="KW-1185">Reference proteome</keyword>